<dbReference type="Proteomes" id="UP001610631">
    <property type="component" value="Unassembled WGS sequence"/>
</dbReference>
<proteinExistence type="predicted"/>
<keyword evidence="4" id="KW-1185">Reference proteome</keyword>
<accession>A0ABW7PRH0</accession>
<gene>
    <name evidence="3" type="ORF">WDV06_34990</name>
</gene>
<dbReference type="InterPro" id="IPR025646">
    <property type="entry name" value="DUF4350"/>
</dbReference>
<feature type="domain" description="DUF4350" evidence="2">
    <location>
        <begin position="147"/>
        <end position="324"/>
    </location>
</feature>
<dbReference type="EMBL" id="JBBDHD010000201">
    <property type="protein sequence ID" value="MFH7600267.1"/>
    <property type="molecule type" value="Genomic_DNA"/>
</dbReference>
<feature type="compositionally biased region" description="Low complexity" evidence="1">
    <location>
        <begin position="49"/>
        <end position="67"/>
    </location>
</feature>
<organism evidence="3 4">
    <name type="scientific">Streptomyces racemochromogenes</name>
    <dbReference type="NCBI Taxonomy" id="67353"/>
    <lineage>
        <taxon>Bacteria</taxon>
        <taxon>Bacillati</taxon>
        <taxon>Actinomycetota</taxon>
        <taxon>Actinomycetes</taxon>
        <taxon>Kitasatosporales</taxon>
        <taxon>Streptomycetaceae</taxon>
        <taxon>Streptomyces</taxon>
    </lineage>
</organism>
<dbReference type="RefSeq" id="WP_395513853.1">
    <property type="nucleotide sequence ID" value="NZ_JBBDHD010000201.1"/>
</dbReference>
<feature type="region of interest" description="Disordered" evidence="1">
    <location>
        <begin position="1"/>
        <end position="105"/>
    </location>
</feature>
<comment type="caution">
    <text evidence="3">The sequence shown here is derived from an EMBL/GenBank/DDBJ whole genome shotgun (WGS) entry which is preliminary data.</text>
</comment>
<reference evidence="3 4" key="1">
    <citation type="submission" date="2024-03" db="EMBL/GenBank/DDBJ databases">
        <title>Whole genome sequencing of Streptomyces racemochromogenes, to identify antimicrobial biosynthetic gene clusters.</title>
        <authorList>
            <person name="Suryawanshi P."/>
            <person name="Krishnaraj P.U."/>
            <person name="Arun Y.P."/>
            <person name="Suryawanshi M.P."/>
            <person name="Rakshit O."/>
        </authorList>
    </citation>
    <scope>NUCLEOTIDE SEQUENCE [LARGE SCALE GENOMIC DNA]</scope>
    <source>
        <strain evidence="3 4">AUDT626</strain>
    </source>
</reference>
<sequence length="494" mass="50390">MTGHQPPPPGDATEPGGAATEPSPTPTGPHRAATEPPGRAATDPSDGVTAPAPRPGRTPATPGTAPAPTAPAPDRAHATEPGGATPAPGPADPARGRAGRAATSAALTPAQLWTRARGLLLALAVLLAAAVALAGLQAGDRHGRLDPRSADRDGSRALAQLLKERGVTTRVVTNADEAAAAAGPRTTLLVADPDLLGPPQRRAIRSAIDLSGGRTVLVAPSSTVLPELAPAARTRGFAHQRDLDPACTLPTATTAGRAGTGDGLRYTTDLPGATGCYPSDGHATVLVLPGTTKGGDTVLLGSERILLNRRLTEEGNASLALQLLGSRPELVWYLPTLADMPADGPAEDKSLLDLVPPGWYWALLQLFAAAAAAALWRARRLGPLVTEDLPVAIRASETTEGRARLYRKASARDRAATVLRAAARERLAALVGVPASQAHDPTALTAAVSARLPAPPDAGSDVTTLLFGPTPADDAALVALADHLDALEREVRTS</sequence>
<evidence type="ECO:0000313" key="4">
    <source>
        <dbReference type="Proteomes" id="UP001610631"/>
    </source>
</evidence>
<name>A0ABW7PRH0_9ACTN</name>
<dbReference type="Pfam" id="PF14258">
    <property type="entry name" value="DUF4350"/>
    <property type="match status" value="1"/>
</dbReference>
<feature type="compositionally biased region" description="Pro residues" evidence="1">
    <location>
        <begin position="1"/>
        <end position="10"/>
    </location>
</feature>
<protein>
    <submittedName>
        <fullName evidence="3">DUF4350 domain-containing protein</fullName>
    </submittedName>
</protein>
<evidence type="ECO:0000256" key="1">
    <source>
        <dbReference type="SAM" id="MobiDB-lite"/>
    </source>
</evidence>
<evidence type="ECO:0000259" key="2">
    <source>
        <dbReference type="Pfam" id="PF14258"/>
    </source>
</evidence>
<evidence type="ECO:0000313" key="3">
    <source>
        <dbReference type="EMBL" id="MFH7600267.1"/>
    </source>
</evidence>